<dbReference type="Pfam" id="PF14560">
    <property type="entry name" value="Ubiquitin_2"/>
    <property type="match status" value="1"/>
</dbReference>
<evidence type="ECO:0000256" key="2">
    <source>
        <dbReference type="ARBA" id="ARBA00025779"/>
    </source>
</evidence>
<dbReference type="Pfam" id="PF01302">
    <property type="entry name" value="CAP_GLY"/>
    <property type="match status" value="1"/>
</dbReference>
<dbReference type="InterPro" id="IPR036859">
    <property type="entry name" value="CAP-Gly_dom_sf"/>
</dbReference>
<comment type="caution">
    <text evidence="6">The sequence shown here is derived from an EMBL/GenBank/DDBJ whole genome shotgun (WGS) entry which is preliminary data.</text>
</comment>
<gene>
    <name evidence="6" type="primary">TBCB</name>
    <name evidence="6" type="ORF">SO694_00095060</name>
</gene>
<organism evidence="6 7">
    <name type="scientific">Aureococcus anophagefferens</name>
    <name type="common">Harmful bloom alga</name>
    <dbReference type="NCBI Taxonomy" id="44056"/>
    <lineage>
        <taxon>Eukaryota</taxon>
        <taxon>Sar</taxon>
        <taxon>Stramenopiles</taxon>
        <taxon>Ochrophyta</taxon>
        <taxon>Pelagophyceae</taxon>
        <taxon>Pelagomonadales</taxon>
        <taxon>Pelagomonadaceae</taxon>
        <taxon>Aureococcus</taxon>
    </lineage>
</organism>
<dbReference type="CDD" id="cd01789">
    <property type="entry name" value="Ubl_TBCB"/>
    <property type="match status" value="1"/>
</dbReference>
<evidence type="ECO:0000259" key="5">
    <source>
        <dbReference type="PROSITE" id="PS50245"/>
    </source>
</evidence>
<dbReference type="InterPro" id="IPR000626">
    <property type="entry name" value="Ubiquitin-like_dom"/>
</dbReference>
<accession>A0ABR1FSH6</accession>
<dbReference type="Gene3D" id="3.10.20.90">
    <property type="entry name" value="Phosphatidylinositol 3-kinase Catalytic Subunit, Chain A, domain 1"/>
    <property type="match status" value="1"/>
</dbReference>
<dbReference type="PROSITE" id="PS50245">
    <property type="entry name" value="CAP_GLY_2"/>
    <property type="match status" value="1"/>
</dbReference>
<evidence type="ECO:0000256" key="1">
    <source>
        <dbReference type="ARBA" id="ARBA00023186"/>
    </source>
</evidence>
<dbReference type="InterPro" id="IPR000938">
    <property type="entry name" value="CAP-Gly_domain"/>
</dbReference>
<proteinExistence type="inferred from homology"/>
<dbReference type="SUPFAM" id="SSF74924">
    <property type="entry name" value="Cap-Gly domain"/>
    <property type="match status" value="1"/>
</dbReference>
<keyword evidence="7" id="KW-1185">Reference proteome</keyword>
<feature type="domain" description="Ubiquitin-like" evidence="4">
    <location>
        <begin position="110"/>
        <end position="184"/>
    </location>
</feature>
<dbReference type="PROSITE" id="PS50053">
    <property type="entry name" value="UBIQUITIN_2"/>
    <property type="match status" value="1"/>
</dbReference>
<feature type="region of interest" description="Disordered" evidence="3">
    <location>
        <begin position="47"/>
        <end position="67"/>
    </location>
</feature>
<sequence length="351" mass="37408">MAAILDDLDDLGELDENLGRQRRGHGQAAGTSKVSAVTGKVSAAKGAAAGASGPLDGGARSAAPDGGVSKAADKVKAMGINNHQMRGVKDWVTARDDEQWSLLPEGMVAVNVSHSNLSQKMLELRFDLHQTVGEVKARLHLHHGTPADMQRLTLRDGGVDLCAMDDDSKMLGFYSVTSGMEIFVRDVDPHSISRNGALENTDLVDKYRMDDETYEARKGTVREWIKEQKAADPNWKPPKPNGATNFANAKTAALPADVPTDADAAHVVLGGRCEVSPGARRGVVKFVGAVDGMPPGVWVGVHLDDPMGKNDGTIKGKPIFESAPNHGTFARPKNVACGDYPNELDDSDDEL</sequence>
<feature type="domain" description="CAP-Gly" evidence="5">
    <location>
        <begin position="295"/>
        <end position="331"/>
    </location>
</feature>
<protein>
    <submittedName>
        <fullName evidence="6">Tubulin folding cofactor B</fullName>
    </submittedName>
</protein>
<dbReference type="EMBL" id="JBBJCI010000251">
    <property type="protein sequence ID" value="KAK7237415.1"/>
    <property type="molecule type" value="Genomic_DNA"/>
</dbReference>
<dbReference type="Proteomes" id="UP001363151">
    <property type="component" value="Unassembled WGS sequence"/>
</dbReference>
<evidence type="ECO:0000313" key="7">
    <source>
        <dbReference type="Proteomes" id="UP001363151"/>
    </source>
</evidence>
<keyword evidence="1" id="KW-0143">Chaperone</keyword>
<evidence type="ECO:0000259" key="4">
    <source>
        <dbReference type="PROSITE" id="PS50053"/>
    </source>
</evidence>
<evidence type="ECO:0000313" key="6">
    <source>
        <dbReference type="EMBL" id="KAK7237415.1"/>
    </source>
</evidence>
<reference evidence="6 7" key="1">
    <citation type="submission" date="2024-03" db="EMBL/GenBank/DDBJ databases">
        <title>Aureococcus anophagefferens CCMP1851 and Kratosvirus quantuckense: Draft genome of a second virus-susceptible host strain in the model system.</title>
        <authorList>
            <person name="Chase E."/>
            <person name="Truchon A.R."/>
            <person name="Schepens W."/>
            <person name="Wilhelm S.W."/>
        </authorList>
    </citation>
    <scope>NUCLEOTIDE SEQUENCE [LARGE SCALE GENOMIC DNA]</scope>
    <source>
        <strain evidence="6 7">CCMP1851</strain>
    </source>
</reference>
<evidence type="ECO:0000256" key="3">
    <source>
        <dbReference type="SAM" id="MobiDB-lite"/>
    </source>
</evidence>
<dbReference type="SMART" id="SM01052">
    <property type="entry name" value="CAP_GLY"/>
    <property type="match status" value="1"/>
</dbReference>
<comment type="similarity">
    <text evidence="2">Belongs to the TBCB family.</text>
</comment>
<dbReference type="InterPro" id="IPR045172">
    <property type="entry name" value="TBCB_Ubl"/>
</dbReference>
<dbReference type="SUPFAM" id="SSF54236">
    <property type="entry name" value="Ubiquitin-like"/>
    <property type="match status" value="1"/>
</dbReference>
<dbReference type="InterPro" id="IPR029071">
    <property type="entry name" value="Ubiquitin-like_domsf"/>
</dbReference>
<name>A0ABR1FSH6_AURAN</name>
<dbReference type="PANTHER" id="PTHR18916">
    <property type="entry name" value="DYNACTIN 1-RELATED MICROTUBULE-BINDING"/>
    <property type="match status" value="1"/>
</dbReference>
<dbReference type="Gene3D" id="2.30.30.190">
    <property type="entry name" value="CAP Gly-rich-like domain"/>
    <property type="match status" value="1"/>
</dbReference>